<feature type="transmembrane region" description="Helical" evidence="2">
    <location>
        <begin position="194"/>
        <end position="215"/>
    </location>
</feature>
<dbReference type="OrthoDB" id="4151660at2759"/>
<dbReference type="RefSeq" id="XP_016629327.1">
    <property type="nucleotide sequence ID" value="XM_016779616.1"/>
</dbReference>
<keyword evidence="2" id="KW-1133">Transmembrane helix</keyword>
<name>A0A0D2JXE6_9EURO</name>
<dbReference type="VEuPathDB" id="FungiDB:Z520_09120"/>
<dbReference type="EMBL" id="KN848083">
    <property type="protein sequence ID" value="KIX95204.1"/>
    <property type="molecule type" value="Genomic_DNA"/>
</dbReference>
<sequence length="258" mass="28907">MQLSQRQTINYTQPIDVSKIPTCPTATCKSDPLGSISPNGCTPVTASTQLYNRSCYCALKDPLYCAWECTWWEWMFTEDWFVKECGPNSDRLSYDGLPACAQGCLHEQLVYYGCVTEGRNCFCIQGSLFNCQSNCHKESETIAIQHWLMAQCGISKALAEKGTLEGVFYGSTADLPELKESLAVFRPRRTKLKWYEVGAIVLLCITVLVGVIMWIDLRVRQRKQSQAGMVETQEENAHSSRLWGTGTSWKAVPGDVEG</sequence>
<evidence type="ECO:0000313" key="3">
    <source>
        <dbReference type="EMBL" id="KIX95204.1"/>
    </source>
</evidence>
<feature type="region of interest" description="Disordered" evidence="1">
    <location>
        <begin position="226"/>
        <end position="258"/>
    </location>
</feature>
<keyword evidence="2" id="KW-0812">Transmembrane</keyword>
<keyword evidence="4" id="KW-1185">Reference proteome</keyword>
<dbReference type="Proteomes" id="UP000053411">
    <property type="component" value="Unassembled WGS sequence"/>
</dbReference>
<accession>A0A0D2JXE6</accession>
<organism evidence="3 4">
    <name type="scientific">Fonsecaea multimorphosa CBS 102226</name>
    <dbReference type="NCBI Taxonomy" id="1442371"/>
    <lineage>
        <taxon>Eukaryota</taxon>
        <taxon>Fungi</taxon>
        <taxon>Dikarya</taxon>
        <taxon>Ascomycota</taxon>
        <taxon>Pezizomycotina</taxon>
        <taxon>Eurotiomycetes</taxon>
        <taxon>Chaetothyriomycetidae</taxon>
        <taxon>Chaetothyriales</taxon>
        <taxon>Herpotrichiellaceae</taxon>
        <taxon>Fonsecaea</taxon>
    </lineage>
</organism>
<keyword evidence="2" id="KW-0472">Membrane</keyword>
<reference evidence="3 4" key="1">
    <citation type="submission" date="2015-01" db="EMBL/GenBank/DDBJ databases">
        <title>The Genome Sequence of Fonsecaea multimorphosa CBS 102226.</title>
        <authorList>
            <consortium name="The Broad Institute Genomics Platform"/>
            <person name="Cuomo C."/>
            <person name="de Hoog S."/>
            <person name="Gorbushina A."/>
            <person name="Stielow B."/>
            <person name="Teixiera M."/>
            <person name="Abouelleil A."/>
            <person name="Chapman S.B."/>
            <person name="Priest M."/>
            <person name="Young S.K."/>
            <person name="Wortman J."/>
            <person name="Nusbaum C."/>
            <person name="Birren B."/>
        </authorList>
    </citation>
    <scope>NUCLEOTIDE SEQUENCE [LARGE SCALE GENOMIC DNA]</scope>
    <source>
        <strain evidence="3 4">CBS 102226</strain>
    </source>
</reference>
<evidence type="ECO:0000256" key="1">
    <source>
        <dbReference type="SAM" id="MobiDB-lite"/>
    </source>
</evidence>
<dbReference type="GeneID" id="27714866"/>
<gene>
    <name evidence="3" type="ORF">Z520_09120</name>
</gene>
<protein>
    <submittedName>
        <fullName evidence="3">Uncharacterized protein</fullName>
    </submittedName>
</protein>
<dbReference type="AlphaFoldDB" id="A0A0D2JXE6"/>
<evidence type="ECO:0000313" key="4">
    <source>
        <dbReference type="Proteomes" id="UP000053411"/>
    </source>
</evidence>
<evidence type="ECO:0000256" key="2">
    <source>
        <dbReference type="SAM" id="Phobius"/>
    </source>
</evidence>
<proteinExistence type="predicted"/>